<dbReference type="GO" id="GO:0005886">
    <property type="term" value="C:plasma membrane"/>
    <property type="evidence" value="ECO:0007669"/>
    <property type="project" value="UniProtKB-SubCell"/>
</dbReference>
<evidence type="ECO:0000256" key="1">
    <source>
        <dbReference type="ARBA" id="ARBA00004651"/>
    </source>
</evidence>
<dbReference type="AlphaFoldDB" id="A0A9E7SWC1"/>
<dbReference type="InterPro" id="IPR050833">
    <property type="entry name" value="Poly_Biosynth_Transport"/>
</dbReference>
<dbReference type="PANTHER" id="PTHR30250">
    <property type="entry name" value="PST FAMILY PREDICTED COLANIC ACID TRANSPORTER"/>
    <property type="match status" value="1"/>
</dbReference>
<keyword evidence="2" id="KW-1003">Cell membrane</keyword>
<keyword evidence="5 6" id="KW-0472">Membrane</keyword>
<accession>A0A9E7SWC1</accession>
<evidence type="ECO:0000313" key="8">
    <source>
        <dbReference type="Proteomes" id="UP001056855"/>
    </source>
</evidence>
<feature type="transmembrane region" description="Helical" evidence="6">
    <location>
        <begin position="12"/>
        <end position="37"/>
    </location>
</feature>
<dbReference type="Proteomes" id="UP001056855">
    <property type="component" value="Chromosome"/>
</dbReference>
<gene>
    <name evidence="7" type="ORF">NGM29_06390</name>
</gene>
<dbReference type="Pfam" id="PF13440">
    <property type="entry name" value="Polysacc_synt_3"/>
    <property type="match status" value="1"/>
</dbReference>
<feature type="transmembrane region" description="Helical" evidence="6">
    <location>
        <begin position="49"/>
        <end position="75"/>
    </location>
</feature>
<feature type="transmembrane region" description="Helical" evidence="6">
    <location>
        <begin position="459"/>
        <end position="479"/>
    </location>
</feature>
<feature type="transmembrane region" description="Helical" evidence="6">
    <location>
        <begin position="301"/>
        <end position="323"/>
    </location>
</feature>
<organism evidence="7 8">
    <name type="scientific">Natronosalvus rutilus</name>
    <dbReference type="NCBI Taxonomy" id="2953753"/>
    <lineage>
        <taxon>Archaea</taxon>
        <taxon>Methanobacteriati</taxon>
        <taxon>Methanobacteriota</taxon>
        <taxon>Stenosarchaea group</taxon>
        <taxon>Halobacteria</taxon>
        <taxon>Halobacteriales</taxon>
        <taxon>Natrialbaceae</taxon>
        <taxon>Natronosalvus</taxon>
    </lineage>
</organism>
<evidence type="ECO:0000256" key="4">
    <source>
        <dbReference type="ARBA" id="ARBA00022989"/>
    </source>
</evidence>
<keyword evidence="3 6" id="KW-0812">Transmembrane</keyword>
<feature type="transmembrane region" description="Helical" evidence="6">
    <location>
        <begin position="395"/>
        <end position="418"/>
    </location>
</feature>
<feature type="transmembrane region" description="Helical" evidence="6">
    <location>
        <begin position="87"/>
        <end position="111"/>
    </location>
</feature>
<reference evidence="7" key="1">
    <citation type="submission" date="2022-06" db="EMBL/GenBank/DDBJ databases">
        <title>Diverse halophilic archaea isolated from saline environments.</title>
        <authorList>
            <person name="Cui H.-L."/>
        </authorList>
    </citation>
    <scope>NUCLEOTIDE SEQUENCE</scope>
    <source>
        <strain evidence="7">WLHS1</strain>
    </source>
</reference>
<feature type="transmembrane region" description="Helical" evidence="6">
    <location>
        <begin position="262"/>
        <end position="281"/>
    </location>
</feature>
<dbReference type="PANTHER" id="PTHR30250:SF27">
    <property type="entry name" value="POLYSACCHARIDE BIOSYNTHESIS PROTEIN"/>
    <property type="match status" value="1"/>
</dbReference>
<evidence type="ECO:0000256" key="5">
    <source>
        <dbReference type="ARBA" id="ARBA00023136"/>
    </source>
</evidence>
<comment type="subcellular location">
    <subcellularLocation>
        <location evidence="1">Cell membrane</location>
        <topology evidence="1">Multi-pass membrane protein</topology>
    </subcellularLocation>
</comment>
<dbReference type="GeneID" id="73289658"/>
<proteinExistence type="predicted"/>
<feature type="transmembrane region" description="Helical" evidence="6">
    <location>
        <begin position="186"/>
        <end position="205"/>
    </location>
</feature>
<feature type="transmembrane region" description="Helical" evidence="6">
    <location>
        <begin position="226"/>
        <end position="250"/>
    </location>
</feature>
<dbReference type="CDD" id="cd13128">
    <property type="entry name" value="MATE_Wzx_like"/>
    <property type="match status" value="1"/>
</dbReference>
<feature type="transmembrane region" description="Helical" evidence="6">
    <location>
        <begin position="430"/>
        <end position="447"/>
    </location>
</feature>
<dbReference type="EMBL" id="CP100355">
    <property type="protein sequence ID" value="UTF54882.1"/>
    <property type="molecule type" value="Genomic_DNA"/>
</dbReference>
<evidence type="ECO:0000256" key="3">
    <source>
        <dbReference type="ARBA" id="ARBA00022692"/>
    </source>
</evidence>
<feature type="transmembrane region" description="Helical" evidence="6">
    <location>
        <begin position="335"/>
        <end position="358"/>
    </location>
</feature>
<protein>
    <submittedName>
        <fullName evidence="7">Flippase</fullName>
    </submittedName>
</protein>
<sequence length="504" mass="54420">MSQQDTRHFRNLFTGGGILFAGFVAELGLSLFSKIIIARYLGKVDYGGIALGATMVAISSTIVLAGMHTGVAQFLPRFEDSDDRHGIIFSAFAVVGGFSLALASGIFLFAPTLAETFFHNPELAPVLAIFALAIPVSALMRVAIGVSQGYQQTLPKVLTRNLSFPIVRFSGVAIVALFGFGPLGIAGSYVLAYALSACIGVWYVVRKTAFSISVPDRFHAASLMSFSAPLLLTSALTLVLSDIDTLMLGYFATEGDVGVYNVIYPIGVLLLMFLRSFRFLFLPKISELDAAESYASMRRQYYLVTKWIFLTTTPVFAVVVVYPETIIQMLFGAEYASGGLALAILTGGFYIHAVLGLNGTTLTSIGRTRLILFDNFVAAGVNIALNLWLIPRYGFVGAAIATTASYVLINVLYSAQLYHLRSIWPTTGRVTLAVGLTLALIGIWAEVEELIQSTLGSTITLTVIFGLCYVSIVVGVVGMEDEETDLALRAKDELRGRVLRFFEG</sequence>
<feature type="transmembrane region" description="Helical" evidence="6">
    <location>
        <begin position="123"/>
        <end position="142"/>
    </location>
</feature>
<keyword evidence="4 6" id="KW-1133">Transmembrane helix</keyword>
<dbReference type="KEGG" id="sawl:NGM29_06390"/>
<dbReference type="RefSeq" id="WP_254159602.1">
    <property type="nucleotide sequence ID" value="NZ_CP100355.1"/>
</dbReference>
<evidence type="ECO:0000256" key="2">
    <source>
        <dbReference type="ARBA" id="ARBA00022475"/>
    </source>
</evidence>
<name>A0A9E7SWC1_9EURY</name>
<feature type="transmembrane region" description="Helical" evidence="6">
    <location>
        <begin position="370"/>
        <end position="389"/>
    </location>
</feature>
<evidence type="ECO:0000313" key="7">
    <source>
        <dbReference type="EMBL" id="UTF54882.1"/>
    </source>
</evidence>
<evidence type="ECO:0000256" key="6">
    <source>
        <dbReference type="SAM" id="Phobius"/>
    </source>
</evidence>
<keyword evidence="8" id="KW-1185">Reference proteome</keyword>
<feature type="transmembrane region" description="Helical" evidence="6">
    <location>
        <begin position="162"/>
        <end position="180"/>
    </location>
</feature>